<keyword evidence="8" id="KW-1185">Reference proteome</keyword>
<comment type="subcellular location">
    <subcellularLocation>
        <location evidence="1">Membrane</location>
        <topology evidence="1">Multi-pass membrane protein</topology>
    </subcellularLocation>
</comment>
<proteinExistence type="inferred from homology"/>
<evidence type="ECO:0000313" key="8">
    <source>
        <dbReference type="Proteomes" id="UP000623129"/>
    </source>
</evidence>
<feature type="transmembrane region" description="Helical" evidence="6">
    <location>
        <begin position="133"/>
        <end position="152"/>
    </location>
</feature>
<dbReference type="GO" id="GO:0005768">
    <property type="term" value="C:endosome"/>
    <property type="evidence" value="ECO:0007669"/>
    <property type="project" value="TreeGrafter"/>
</dbReference>
<dbReference type="Proteomes" id="UP000623129">
    <property type="component" value="Unassembled WGS sequence"/>
</dbReference>
<gene>
    <name evidence="7" type="ORF">FCM35_KLT18003</name>
</gene>
<accession>A0A833RKB3</accession>
<evidence type="ECO:0000256" key="5">
    <source>
        <dbReference type="ARBA" id="ARBA00023136"/>
    </source>
</evidence>
<dbReference type="InterPro" id="IPR007262">
    <property type="entry name" value="Vps55/LEPROT"/>
</dbReference>
<feature type="transmembrane region" description="Helical" evidence="6">
    <location>
        <begin position="16"/>
        <end position="39"/>
    </location>
</feature>
<dbReference type="GO" id="GO:0016020">
    <property type="term" value="C:membrane"/>
    <property type="evidence" value="ECO:0007669"/>
    <property type="project" value="UniProtKB-SubCell"/>
</dbReference>
<comment type="caution">
    <text evidence="7">The sequence shown here is derived from an EMBL/GenBank/DDBJ whole genome shotgun (WGS) entry which is preliminary data.</text>
</comment>
<evidence type="ECO:0000256" key="2">
    <source>
        <dbReference type="ARBA" id="ARBA00005645"/>
    </source>
</evidence>
<dbReference type="PANTHER" id="PTHR12050:SF0">
    <property type="entry name" value="RH04491P"/>
    <property type="match status" value="1"/>
</dbReference>
<dbReference type="EMBL" id="SWLB01000006">
    <property type="protein sequence ID" value="KAF3337416.1"/>
    <property type="molecule type" value="Genomic_DNA"/>
</dbReference>
<dbReference type="PANTHER" id="PTHR12050">
    <property type="entry name" value="LEPTIN RECEPTOR-RELATED"/>
    <property type="match status" value="1"/>
</dbReference>
<reference evidence="7" key="1">
    <citation type="submission" date="2020-01" db="EMBL/GenBank/DDBJ databases">
        <title>Genome sequence of Kobresia littledalei, the first chromosome-level genome in the family Cyperaceae.</title>
        <authorList>
            <person name="Qu G."/>
        </authorList>
    </citation>
    <scope>NUCLEOTIDE SEQUENCE</scope>
    <source>
        <strain evidence="7">C.B.Clarke</strain>
        <tissue evidence="7">Leaf</tissue>
    </source>
</reference>
<organism evidence="7 8">
    <name type="scientific">Carex littledalei</name>
    <dbReference type="NCBI Taxonomy" id="544730"/>
    <lineage>
        <taxon>Eukaryota</taxon>
        <taxon>Viridiplantae</taxon>
        <taxon>Streptophyta</taxon>
        <taxon>Embryophyta</taxon>
        <taxon>Tracheophyta</taxon>
        <taxon>Spermatophyta</taxon>
        <taxon>Magnoliopsida</taxon>
        <taxon>Liliopsida</taxon>
        <taxon>Poales</taxon>
        <taxon>Cyperaceae</taxon>
        <taxon>Cyperoideae</taxon>
        <taxon>Cariceae</taxon>
        <taxon>Carex</taxon>
        <taxon>Carex subgen. Euthyceras</taxon>
    </lineage>
</organism>
<dbReference type="GO" id="GO:0032511">
    <property type="term" value="P:late endosome to vacuole transport via multivesicular body sorting pathway"/>
    <property type="evidence" value="ECO:0007669"/>
    <property type="project" value="TreeGrafter"/>
</dbReference>
<comment type="similarity">
    <text evidence="2">Belongs to the OB-RGRP/VPS55 family.</text>
</comment>
<feature type="transmembrane region" description="Helical" evidence="6">
    <location>
        <begin position="73"/>
        <end position="96"/>
    </location>
</feature>
<evidence type="ECO:0000256" key="4">
    <source>
        <dbReference type="ARBA" id="ARBA00022989"/>
    </source>
</evidence>
<keyword evidence="5 6" id="KW-0472">Membrane</keyword>
<name>A0A833RKB3_9POAL</name>
<keyword evidence="3 6" id="KW-0812">Transmembrane</keyword>
<protein>
    <submittedName>
        <fullName evidence="7">Vacuolar protein sorting-associated protein 55 isoform X1</fullName>
    </submittedName>
</protein>
<evidence type="ECO:0000256" key="3">
    <source>
        <dbReference type="ARBA" id="ARBA00022692"/>
    </source>
</evidence>
<keyword evidence="4 6" id="KW-1133">Transmembrane helix</keyword>
<evidence type="ECO:0000313" key="7">
    <source>
        <dbReference type="EMBL" id="KAF3337416.1"/>
    </source>
</evidence>
<dbReference type="Pfam" id="PF04133">
    <property type="entry name" value="Vps55"/>
    <property type="match status" value="1"/>
</dbReference>
<dbReference type="AlphaFoldDB" id="A0A833RKB3"/>
<feature type="transmembrane region" description="Helical" evidence="6">
    <location>
        <begin position="46"/>
        <end position="67"/>
    </location>
</feature>
<dbReference type="OrthoDB" id="14246at2759"/>
<evidence type="ECO:0000256" key="6">
    <source>
        <dbReference type="SAM" id="Phobius"/>
    </source>
</evidence>
<feature type="transmembrane region" description="Helical" evidence="6">
    <location>
        <begin position="108"/>
        <end position="127"/>
    </location>
</feature>
<evidence type="ECO:0000256" key="1">
    <source>
        <dbReference type="ARBA" id="ARBA00004141"/>
    </source>
</evidence>
<sequence>MVMKLIYTNLSNFTGLIHLPLICLFGMAGLLIHQIWIILGTVLAGLAFMFSTSVLLQILACALYNNWWPMLSALMYVLVPMPCLFFGGGSTSFLTSRESNGWINGAKFLTGFSAVGSMAIPAILHHANLIEAGAMWIAFTSFFILVCTILCFHRANLDEDW</sequence>